<dbReference type="PANTHER" id="PTHR30126">
    <property type="entry name" value="HTH-TYPE TRANSCRIPTIONAL REGULATOR"/>
    <property type="match status" value="1"/>
</dbReference>
<gene>
    <name evidence="6" type="ORF">A9D12_14020</name>
</gene>
<keyword evidence="4" id="KW-0804">Transcription</keyword>
<dbReference type="OrthoDB" id="196624at2"/>
<dbReference type="EMBL" id="CP016033">
    <property type="protein sequence ID" value="ANK13891.1"/>
    <property type="molecule type" value="Genomic_DNA"/>
</dbReference>
<dbReference type="InterPro" id="IPR000847">
    <property type="entry name" value="LysR_HTH_N"/>
</dbReference>
<name>A0A192D787_9SPHN</name>
<dbReference type="STRING" id="1112.A9D12_14020"/>
<dbReference type="Gene3D" id="3.40.190.290">
    <property type="match status" value="1"/>
</dbReference>
<dbReference type="GO" id="GO:0003700">
    <property type="term" value="F:DNA-binding transcription factor activity"/>
    <property type="evidence" value="ECO:0007669"/>
    <property type="project" value="InterPro"/>
</dbReference>
<evidence type="ECO:0000256" key="3">
    <source>
        <dbReference type="ARBA" id="ARBA00023125"/>
    </source>
</evidence>
<dbReference type="InterPro" id="IPR036388">
    <property type="entry name" value="WH-like_DNA-bd_sf"/>
</dbReference>
<reference evidence="6 7" key="1">
    <citation type="submission" date="2016-05" db="EMBL/GenBank/DDBJ databases">
        <title>Compelete Genome Sequence of Bacteriochlorophyll-Synthesizing Bacterium Porphyrobacter neustonensis DSM 9434.</title>
        <authorList>
            <person name="Shi X.-L."/>
            <person name="Wu Y.-H."/>
            <person name="Cheng H."/>
            <person name="Xu L."/>
            <person name="Zhang X.-Q."/>
            <person name="Wang C.-S."/>
            <person name="Xu X.-W."/>
        </authorList>
    </citation>
    <scope>NUCLEOTIDE SEQUENCE [LARGE SCALE GENOMIC DNA]</scope>
    <source>
        <strain evidence="6 7">DSM 9434</strain>
    </source>
</reference>
<keyword evidence="3" id="KW-0238">DNA-binding</keyword>
<keyword evidence="2" id="KW-0805">Transcription regulation</keyword>
<evidence type="ECO:0000259" key="5">
    <source>
        <dbReference type="PROSITE" id="PS50931"/>
    </source>
</evidence>
<dbReference type="SUPFAM" id="SSF53850">
    <property type="entry name" value="Periplasmic binding protein-like II"/>
    <property type="match status" value="1"/>
</dbReference>
<dbReference type="Gene3D" id="1.10.10.10">
    <property type="entry name" value="Winged helix-like DNA-binding domain superfamily/Winged helix DNA-binding domain"/>
    <property type="match status" value="1"/>
</dbReference>
<dbReference type="Proteomes" id="UP000078263">
    <property type="component" value="Chromosome"/>
</dbReference>
<protein>
    <submittedName>
        <fullName evidence="6">LysR family transcriptional regulator</fullName>
    </submittedName>
</protein>
<dbReference type="Pfam" id="PF03466">
    <property type="entry name" value="LysR_substrate"/>
    <property type="match status" value="1"/>
</dbReference>
<organism evidence="6 7">
    <name type="scientific">Erythrobacter neustonensis</name>
    <dbReference type="NCBI Taxonomy" id="1112"/>
    <lineage>
        <taxon>Bacteria</taxon>
        <taxon>Pseudomonadati</taxon>
        <taxon>Pseudomonadota</taxon>
        <taxon>Alphaproteobacteria</taxon>
        <taxon>Sphingomonadales</taxon>
        <taxon>Erythrobacteraceae</taxon>
        <taxon>Erythrobacter/Porphyrobacter group</taxon>
        <taxon>Erythrobacter</taxon>
    </lineage>
</organism>
<dbReference type="GO" id="GO:0000976">
    <property type="term" value="F:transcription cis-regulatory region binding"/>
    <property type="evidence" value="ECO:0007669"/>
    <property type="project" value="TreeGrafter"/>
</dbReference>
<evidence type="ECO:0000313" key="6">
    <source>
        <dbReference type="EMBL" id="ANK13891.1"/>
    </source>
</evidence>
<comment type="similarity">
    <text evidence="1">Belongs to the LysR transcriptional regulatory family.</text>
</comment>
<dbReference type="PANTHER" id="PTHR30126:SF91">
    <property type="entry name" value="LYSR FAMILY TRANSCRIPTIONAL REGULATOR"/>
    <property type="match status" value="1"/>
</dbReference>
<proteinExistence type="inferred from homology"/>
<keyword evidence="7" id="KW-1185">Reference proteome</keyword>
<sequence length="303" mass="31719">MKLGEPTLDQLRMFIAVADHGSFGGAAKASGRAVSAVSYAIAQLEAALALTLFDREGSRRPVLTAAGEGLLAEARRVADGADALLAKARSLHAGQEPSLTLVIDVMVPGDVTAHVLGEFRRFFPTCALTLRIEGLGAVAACVIGGDADLAIGGPVIGDDPALERQAVGEIDLIPVAAPSHPLARAGVLPGESRGHLQLVLTDRSPLTEGREFSVLSPLTWRLGDLGAKHSLLKEGLGWGNMPRAMVAGDLASGALVELDLPEKPGAHYRLSALWRRDMRLGPAASWLVDAFRDGLAACRDALR</sequence>
<feature type="domain" description="HTH lysR-type" evidence="5">
    <location>
        <begin position="6"/>
        <end position="64"/>
    </location>
</feature>
<dbReference type="RefSeq" id="WP_068353004.1">
    <property type="nucleotide sequence ID" value="NZ_CP016033.1"/>
</dbReference>
<dbReference type="Pfam" id="PF00126">
    <property type="entry name" value="HTH_1"/>
    <property type="match status" value="1"/>
</dbReference>
<evidence type="ECO:0000313" key="7">
    <source>
        <dbReference type="Proteomes" id="UP000078263"/>
    </source>
</evidence>
<evidence type="ECO:0000256" key="1">
    <source>
        <dbReference type="ARBA" id="ARBA00009437"/>
    </source>
</evidence>
<dbReference type="AlphaFoldDB" id="A0A192D787"/>
<dbReference type="SUPFAM" id="SSF46785">
    <property type="entry name" value="Winged helix' DNA-binding domain"/>
    <property type="match status" value="1"/>
</dbReference>
<dbReference type="PROSITE" id="PS50931">
    <property type="entry name" value="HTH_LYSR"/>
    <property type="match status" value="1"/>
</dbReference>
<accession>A0A192D787</accession>
<dbReference type="InterPro" id="IPR005119">
    <property type="entry name" value="LysR_subst-bd"/>
</dbReference>
<evidence type="ECO:0000256" key="4">
    <source>
        <dbReference type="ARBA" id="ARBA00023163"/>
    </source>
</evidence>
<dbReference type="KEGG" id="pns:A9D12_14020"/>
<evidence type="ECO:0000256" key="2">
    <source>
        <dbReference type="ARBA" id="ARBA00023015"/>
    </source>
</evidence>
<dbReference type="InterPro" id="IPR036390">
    <property type="entry name" value="WH_DNA-bd_sf"/>
</dbReference>